<evidence type="ECO:0000256" key="3">
    <source>
        <dbReference type="ARBA" id="ARBA00012744"/>
    </source>
</evidence>
<name>A0A395LXS4_9BACT</name>
<dbReference type="InterPro" id="IPR036962">
    <property type="entry name" value="Glyco_hydro_3_N_sf"/>
</dbReference>
<dbReference type="EMBL" id="PHFL01000066">
    <property type="protein sequence ID" value="RFM23366.1"/>
    <property type="molecule type" value="Genomic_DNA"/>
</dbReference>
<evidence type="ECO:0000259" key="9">
    <source>
        <dbReference type="Pfam" id="PF00933"/>
    </source>
</evidence>
<dbReference type="PANTHER" id="PTHR30620">
    <property type="entry name" value="PERIPLASMIC BETA-GLUCOSIDASE-RELATED"/>
    <property type="match status" value="1"/>
</dbReference>
<dbReference type="InterPro" id="IPR019800">
    <property type="entry name" value="Glyco_hydro_3_AS"/>
</dbReference>
<keyword evidence="6 7" id="KW-0326">Glycosidase</keyword>
<comment type="caution">
    <text evidence="11">The sequence shown here is derived from an EMBL/GenBank/DDBJ whole genome shotgun (WGS) entry which is preliminary data.</text>
</comment>
<evidence type="ECO:0000313" key="11">
    <source>
        <dbReference type="EMBL" id="RFM23366.1"/>
    </source>
</evidence>
<dbReference type="Gene3D" id="3.40.50.1700">
    <property type="entry name" value="Glycoside hydrolase family 3 C-terminal domain"/>
    <property type="match status" value="1"/>
</dbReference>
<comment type="catalytic activity">
    <reaction evidence="1">
        <text>Hydrolysis of terminal, non-reducing beta-D-glucosyl residues with release of beta-D-glucose.</text>
        <dbReference type="EC" id="3.2.1.21"/>
    </reaction>
</comment>
<feature type="chain" id="PRO_5017397743" description="beta-glucosidase" evidence="8">
    <location>
        <begin position="26"/>
        <end position="598"/>
    </location>
</feature>
<feature type="domain" description="Glycoside hydrolase family 3 C-terminal" evidence="10">
    <location>
        <begin position="394"/>
        <end position="598"/>
    </location>
</feature>
<evidence type="ECO:0000256" key="8">
    <source>
        <dbReference type="SAM" id="SignalP"/>
    </source>
</evidence>
<keyword evidence="4 8" id="KW-0732">Signal</keyword>
<proteinExistence type="inferred from homology"/>
<reference evidence="11 12" key="1">
    <citation type="journal article" date="2011" name="ISME J.">
        <title>Community ecology of hot spring cyanobacterial mats: predominant populations and their functional potential.</title>
        <authorList>
            <person name="Klatt C.G."/>
            <person name="Wood J.M."/>
            <person name="Rusch D.B."/>
            <person name="Bateson M.M."/>
            <person name="Hamamura N."/>
            <person name="Heidelberg J.F."/>
            <person name="Grossman A.R."/>
            <person name="Bhaya D."/>
            <person name="Cohan F.M."/>
            <person name="Kuhl M."/>
            <person name="Bryant D.A."/>
            <person name="Ward D.M."/>
        </authorList>
    </citation>
    <scope>NUCLEOTIDE SEQUENCE [LARGE SCALE GENOMIC DNA]</scope>
    <source>
        <strain evidence="11">OS</strain>
    </source>
</reference>
<dbReference type="Proteomes" id="UP000266389">
    <property type="component" value="Unassembled WGS sequence"/>
</dbReference>
<dbReference type="SUPFAM" id="SSF52279">
    <property type="entry name" value="Beta-D-glucan exohydrolase, C-terminal domain"/>
    <property type="match status" value="1"/>
</dbReference>
<evidence type="ECO:0000256" key="7">
    <source>
        <dbReference type="RuleBase" id="RU361161"/>
    </source>
</evidence>
<dbReference type="InterPro" id="IPR036881">
    <property type="entry name" value="Glyco_hydro_3_C_sf"/>
</dbReference>
<sequence>MLITKRFICISLLFPLLSLSCQGNAPTIEERISEMMAKMTLDEKIGQMVMVGMQYLQSPEDIEKYGIGSVVASVGFYPKPGLNSAQDWADFNDTLQSYAMRTRLKIPLLSAIDAVHGNALVFGSVVLPHNIGMGCSGNEELIRQAAKLTAEEMRAAGFTWNLAPCAAVARDERWGRTYESYSEVPELTAKCVAAAVKGYQGDALGETGVLACAKHFVGDGATLNGINEGDIEIDGKALRAIHFPPYIAAIEAGVGSVMLSYSRFNGEKIHGQRYLIQSVLKGELKFSGIVVSDWGGIYEIAADTVDCIERAVSAGIDVIMLPANYKEFIKILRTLVRQQKISPNRIDDAVRRVLRAKFALGLFEKPYAKRELLAKVGSEEHRRQARRIVQATGVLLKNDDKLLPLAKNLPRIHLAGKSANSLANQCGGWTVDFNDFTRAPDSISFGMTFYQALRQTVGVGTTISYSPDGIGATGASVGIVVIGETPYTEIDGDRPYPVIAEEDLIPIRNIAAAKVPVVVVLMTGRPLVLGEALTKSSAFLVAWLPGTEVQGIVDLLFGDAKPSAKLSHSFPQSIEQIPINVGEGSAQPLFKVGAGLSY</sequence>
<dbReference type="InterPro" id="IPR017853">
    <property type="entry name" value="GH"/>
</dbReference>
<dbReference type="InterPro" id="IPR001764">
    <property type="entry name" value="Glyco_hydro_3_N"/>
</dbReference>
<evidence type="ECO:0000259" key="10">
    <source>
        <dbReference type="Pfam" id="PF01915"/>
    </source>
</evidence>
<comment type="similarity">
    <text evidence="2 7">Belongs to the glycosyl hydrolase 3 family.</text>
</comment>
<protein>
    <recommendedName>
        <fullName evidence="3">beta-glucosidase</fullName>
        <ecNumber evidence="3">3.2.1.21</ecNumber>
    </recommendedName>
</protein>
<evidence type="ECO:0000256" key="1">
    <source>
        <dbReference type="ARBA" id="ARBA00000448"/>
    </source>
</evidence>
<dbReference type="Pfam" id="PF00933">
    <property type="entry name" value="Glyco_hydro_3"/>
    <property type="match status" value="1"/>
</dbReference>
<dbReference type="GO" id="GO:0008422">
    <property type="term" value="F:beta-glucosidase activity"/>
    <property type="evidence" value="ECO:0007669"/>
    <property type="project" value="UniProtKB-EC"/>
</dbReference>
<feature type="domain" description="Glycoside hydrolase family 3 N-terminal" evidence="9">
    <location>
        <begin position="40"/>
        <end position="355"/>
    </location>
</feature>
<evidence type="ECO:0000313" key="12">
    <source>
        <dbReference type="Proteomes" id="UP000266389"/>
    </source>
</evidence>
<dbReference type="InterPro" id="IPR002772">
    <property type="entry name" value="Glyco_hydro_3_C"/>
</dbReference>
<evidence type="ECO:0000256" key="5">
    <source>
        <dbReference type="ARBA" id="ARBA00022801"/>
    </source>
</evidence>
<keyword evidence="5 7" id="KW-0378">Hydrolase</keyword>
<accession>A0A395LXS4</accession>
<evidence type="ECO:0000256" key="2">
    <source>
        <dbReference type="ARBA" id="ARBA00005336"/>
    </source>
</evidence>
<evidence type="ECO:0000256" key="6">
    <source>
        <dbReference type="ARBA" id="ARBA00023295"/>
    </source>
</evidence>
<dbReference type="InterPro" id="IPR051915">
    <property type="entry name" value="Cellulose_Degrad_GH3"/>
</dbReference>
<evidence type="ECO:0000256" key="4">
    <source>
        <dbReference type="ARBA" id="ARBA00022729"/>
    </source>
</evidence>
<dbReference type="GO" id="GO:0009251">
    <property type="term" value="P:glucan catabolic process"/>
    <property type="evidence" value="ECO:0007669"/>
    <property type="project" value="TreeGrafter"/>
</dbReference>
<organism evidence="11 12">
    <name type="scientific">Candidatus Thermochlorobacter aerophilus</name>
    <dbReference type="NCBI Taxonomy" id="1868324"/>
    <lineage>
        <taxon>Bacteria</taxon>
        <taxon>Pseudomonadati</taxon>
        <taxon>Chlorobiota</taxon>
        <taxon>Chlorobiia</taxon>
        <taxon>Chlorobiales</taxon>
        <taxon>Candidatus Thermochlorobacteriaceae</taxon>
        <taxon>Candidatus Thermochlorobacter</taxon>
    </lineage>
</organism>
<dbReference type="AlphaFoldDB" id="A0A395LXS4"/>
<dbReference type="Pfam" id="PF01915">
    <property type="entry name" value="Glyco_hydro_3_C"/>
    <property type="match status" value="1"/>
</dbReference>
<dbReference type="PROSITE" id="PS00775">
    <property type="entry name" value="GLYCOSYL_HYDROL_F3"/>
    <property type="match status" value="1"/>
</dbReference>
<feature type="signal peptide" evidence="8">
    <location>
        <begin position="1"/>
        <end position="25"/>
    </location>
</feature>
<dbReference type="PROSITE" id="PS51257">
    <property type="entry name" value="PROKAR_LIPOPROTEIN"/>
    <property type="match status" value="1"/>
</dbReference>
<dbReference type="PRINTS" id="PR00133">
    <property type="entry name" value="GLHYDRLASE3"/>
</dbReference>
<dbReference type="EC" id="3.2.1.21" evidence="3"/>
<gene>
    <name evidence="11" type="ORF">D0433_11230</name>
</gene>
<dbReference type="PANTHER" id="PTHR30620:SF16">
    <property type="entry name" value="LYSOSOMAL BETA GLUCOSIDASE"/>
    <property type="match status" value="1"/>
</dbReference>
<dbReference type="Gene3D" id="3.20.20.300">
    <property type="entry name" value="Glycoside hydrolase, family 3, N-terminal domain"/>
    <property type="match status" value="1"/>
</dbReference>
<dbReference type="SUPFAM" id="SSF51445">
    <property type="entry name" value="(Trans)glycosidases"/>
    <property type="match status" value="1"/>
</dbReference>